<gene>
    <name evidence="2" type="ORF">AAE3_LOCUS1181</name>
</gene>
<protein>
    <submittedName>
        <fullName evidence="2">Uncharacterized protein</fullName>
    </submittedName>
</protein>
<sequence>MAEGTAKGCFVRDNLEMIKSGSAPDTLNEEILKNCAAVSYSAGSDTYYRGPVAFFRAGNGPLSCRAGSRTGRSRQHNTWIQASRHH</sequence>
<dbReference type="Proteomes" id="UP000467700">
    <property type="component" value="Unassembled WGS sequence"/>
</dbReference>
<keyword evidence="3" id="KW-1185">Reference proteome</keyword>
<dbReference type="EMBL" id="CACVBS010000002">
    <property type="protein sequence ID" value="CAA7258707.1"/>
    <property type="molecule type" value="Genomic_DNA"/>
</dbReference>
<evidence type="ECO:0000313" key="2">
    <source>
        <dbReference type="EMBL" id="CAA7258707.1"/>
    </source>
</evidence>
<organism evidence="2 3">
    <name type="scientific">Cyclocybe aegerita</name>
    <name type="common">Black poplar mushroom</name>
    <name type="synonym">Agrocybe aegerita</name>
    <dbReference type="NCBI Taxonomy" id="1973307"/>
    <lineage>
        <taxon>Eukaryota</taxon>
        <taxon>Fungi</taxon>
        <taxon>Dikarya</taxon>
        <taxon>Basidiomycota</taxon>
        <taxon>Agaricomycotina</taxon>
        <taxon>Agaricomycetes</taxon>
        <taxon>Agaricomycetidae</taxon>
        <taxon>Agaricales</taxon>
        <taxon>Agaricineae</taxon>
        <taxon>Bolbitiaceae</taxon>
        <taxon>Cyclocybe</taxon>
    </lineage>
</organism>
<reference evidence="2 3" key="1">
    <citation type="submission" date="2020-01" db="EMBL/GenBank/DDBJ databases">
        <authorList>
            <person name="Gupta K D."/>
        </authorList>
    </citation>
    <scope>NUCLEOTIDE SEQUENCE [LARGE SCALE GENOMIC DNA]</scope>
</reference>
<evidence type="ECO:0000256" key="1">
    <source>
        <dbReference type="SAM" id="MobiDB-lite"/>
    </source>
</evidence>
<name>A0A8S0VQ59_CYCAE</name>
<evidence type="ECO:0000313" key="3">
    <source>
        <dbReference type="Proteomes" id="UP000467700"/>
    </source>
</evidence>
<feature type="region of interest" description="Disordered" evidence="1">
    <location>
        <begin position="66"/>
        <end position="86"/>
    </location>
</feature>
<accession>A0A8S0VQ59</accession>
<comment type="caution">
    <text evidence="2">The sequence shown here is derived from an EMBL/GenBank/DDBJ whole genome shotgun (WGS) entry which is preliminary data.</text>
</comment>
<dbReference type="AlphaFoldDB" id="A0A8S0VQ59"/>
<feature type="compositionally biased region" description="Polar residues" evidence="1">
    <location>
        <begin position="76"/>
        <end position="86"/>
    </location>
</feature>
<proteinExistence type="predicted"/>